<dbReference type="PANTHER" id="PTHR44791:SF1">
    <property type="entry name" value="TELOMERASE PROTEIN COMPONENT 1"/>
    <property type="match status" value="1"/>
</dbReference>
<feature type="domain" description="TROVE" evidence="3">
    <location>
        <begin position="355"/>
        <end position="537"/>
    </location>
</feature>
<dbReference type="InterPro" id="IPR056828">
    <property type="entry name" value="Beta-prop_TEP1_C"/>
</dbReference>
<accession>A0A8C9KNV8</accession>
<keyword evidence="5" id="KW-1185">Reference proteome</keyword>
<evidence type="ECO:0000313" key="4">
    <source>
        <dbReference type="Ensembl" id="ENSPTIP00000020677.1"/>
    </source>
</evidence>
<organism evidence="4 5">
    <name type="scientific">Panthera tigris altaica</name>
    <name type="common">Siberian tiger</name>
    <dbReference type="NCBI Taxonomy" id="74533"/>
    <lineage>
        <taxon>Eukaryota</taxon>
        <taxon>Metazoa</taxon>
        <taxon>Chordata</taxon>
        <taxon>Craniata</taxon>
        <taxon>Vertebrata</taxon>
        <taxon>Euteleostomi</taxon>
        <taxon>Mammalia</taxon>
        <taxon>Eutheria</taxon>
        <taxon>Laurasiatheria</taxon>
        <taxon>Carnivora</taxon>
        <taxon>Feliformia</taxon>
        <taxon>Felidae</taxon>
        <taxon>Pantherinae</taxon>
        <taxon>Panthera</taxon>
    </lineage>
</organism>
<feature type="repeat" description="WD" evidence="1">
    <location>
        <begin position="2077"/>
        <end position="2110"/>
    </location>
</feature>
<dbReference type="InterPro" id="IPR008850">
    <property type="entry name" value="TEP1_N"/>
</dbReference>
<dbReference type="PANTHER" id="PTHR44791">
    <property type="entry name" value="TELOMERASE PROTEIN COMPONENT 1 TEP1"/>
    <property type="match status" value="1"/>
</dbReference>
<dbReference type="InterPro" id="IPR052652">
    <property type="entry name" value="Telomerase_Complex_Comp"/>
</dbReference>
<keyword evidence="1" id="KW-0853">WD repeat</keyword>
<feature type="repeat" description="WD" evidence="1">
    <location>
        <begin position="1900"/>
        <end position="1934"/>
    </location>
</feature>
<dbReference type="Pfam" id="PF05386">
    <property type="entry name" value="TEP1_N"/>
    <property type="match status" value="3"/>
</dbReference>
<evidence type="ECO:0000259" key="2">
    <source>
        <dbReference type="PROSITE" id="PS50837"/>
    </source>
</evidence>
<dbReference type="PROSITE" id="PS51226">
    <property type="entry name" value="TEP1_N"/>
    <property type="match status" value="3"/>
</dbReference>
<dbReference type="PROSITE" id="PS50988">
    <property type="entry name" value="TROVE"/>
    <property type="match status" value="1"/>
</dbReference>
<feature type="repeat" description="WD" evidence="1">
    <location>
        <begin position="2385"/>
        <end position="2415"/>
    </location>
</feature>
<dbReference type="PROSITE" id="PS50837">
    <property type="entry name" value="NACHT"/>
    <property type="match status" value="1"/>
</dbReference>
<evidence type="ECO:0000256" key="1">
    <source>
        <dbReference type="PROSITE-ProRule" id="PRU00221"/>
    </source>
</evidence>
<dbReference type="Pfam" id="PF25047">
    <property type="entry name" value="Beta-prop_TEP1_2nd"/>
    <property type="match status" value="1"/>
</dbReference>
<dbReference type="SMART" id="SM00320">
    <property type="entry name" value="WD40"/>
    <property type="match status" value="16"/>
</dbReference>
<dbReference type="PROSITE" id="PS50082">
    <property type="entry name" value="WD_REPEATS_2"/>
    <property type="match status" value="8"/>
</dbReference>
<dbReference type="InterPro" id="IPR027417">
    <property type="entry name" value="P-loop_NTPase"/>
</dbReference>
<dbReference type="CDD" id="cd00200">
    <property type="entry name" value="WD40"/>
    <property type="match status" value="1"/>
</dbReference>
<dbReference type="SUPFAM" id="SSF50978">
    <property type="entry name" value="WD40 repeat-like"/>
    <property type="match status" value="4"/>
</dbReference>
<sequence length="2461" mass="271902">MEKLHRHVSTHLDILSLENRCLATLPDLQPMEKPRGHVSAHPDILSLENRCLATLPDLKTMEKPCGHVSAHTDILSLENQCLATLPILKSTVSASPLLHCLQRADLVKADHSLNISNCLLSEPPTWRAQCLSEGLGHLTCPGAFKSISATERSPETALVIAPEEKERAEVQMPFYNLSLGEEEKVEEPVLKLTAGDSGSCSKPTDQAIKEKKMVLMSLLCSTLASNVNIKDAHDPTSVSLFEICSELAPLEPEFILKTGRPFSETQRLPRYLKPLKDEQKKFEETYNAVPKKIQPRFTLKKLVQRLHIQEPAQHVQALLGYRYPSTLQKFSRSRLPGPWDSSRAGKRMKLPRPETWERELSLRGNKASVWEELIENGKLPFMAMLRNLCNLLRVGISARHHELVLQKLQHEKSVIHSRQFPFRFLNAHDSISNLETQLRNKALPLPSNTKLMHSIMIRNARKNKNWTYRRYPRNPSRRELRTTMMIPVIYEQLKREKLKIQKARQWKYDGEMLVRYRQALETAVNLSVKHNVPPLPGRTILVYLTDGGADQFCPKRNPEGPHLNYVLLLIGMVIARAEQVDLLLCGGGTVKTITVKAEEGILKTAGILQAQVQEPDGEDEWSLHTFGKYLLSLAAQRVPVDRVILFGNDMYEKLINEAKQRFWQHVNSKCLFVCVPLSRIYLPDSDSERGVSCLLEHVGQMDKIFKIPPPPGKTGDLSLRPLEEVTLSPLALISQHGWRSIRLFISSTFRDMHGERDLLLRSVLPALQARAAPHHISLHAIDLRWGVTEEETRRNRQLEVCLGEVENSQLFVGILGSRYGYVPPNYNLPDHPHFRWAQQYPPGRSVTEMEVMQFLNRGLRQQPSAQALIYFRDSGFLSCVPDAWKSDFTSESEEATHRISELKSYLSRQQGITCRRYPCEWGGVAGGRAPAGGLEEFGKLVLQDVWNMIQKLYLQPGAQLEQPVSIPDDDLVQATFQQLQNPSSPARLHLLQDTVKQLTLHRGRLSLVTGQSGQGKTAFLASLVSALQAPDVAKVAPLVFFHFSGARPDQGLALTLLRRLCAYLHSQLQKPGALATTYRGLVWELQQELLPKCAQSLKSGQTLVLIIDGADRLVGQHGQLVSDWIPKTLPPRVHLVLSVSTDAGLGETLEQSQGAHVVALGPLKLSARARLVREELALYGKRLEESPFNNQMRLLLVKRGSSLPLYLRLVTDHLRLYTFYEQVSDRLRTLPATVPLLLQHILGTLEEEHGPDVLPQALATLEATRSGLTVDQLYGVLSAWRILPRGTKSWDEAVAAGNSGDPFPMGPFAYLVQSLRSLLGEGPLERTGARLCLPAGPLRTAARCRYGKRPGLEKTAHTLIAAQLWKTCDPDASGIFRSCLPEALGDLPHHLLQSGNRDLLAKFLTNLHVVAAHLELGLVSRLLEAHALYASSVPEEEPSLPETDTAVFHTFLRQQAPILNQYPLLLPQQAANQPLDSPLCHQAPQLSQRRWRLQHMLRWLNKPHTVGGRQSSSLSLTVSSSPTAVTLCPRGQRAAVGTASGMVYLLDLKTWQEEKSLVSGCDGVSSCSFLSDSALFLTAFDGLLELWDLKQGCRVLQTKAHQYQITGCCLSPDRRLLATVCLGGCLKLWDTVRWQLAFEHTCPRPLNCITFHPEGQVIAIGSWAGSFSFFHVDGLKAIKELGTPGASVRTLTFNVPGRVVAVGRLDGTVELWSWHEGARLAAFPAHHGTVAGALFLRAGCQLLTAGEDGKVQVWSGSLGRPRGCLGSLPLSPALSVALNPDGDRVAVGYRADGIRIYKVASGSQGAQCQTLDVAVSALAWLSPKVLVSGAEDGSLQGWHLTESSLQSLWLLSRYQKPVLGLATSNELLASASEDFTVRLWPKQLLTLPQKAEDFPCGTELRGHEGPVNCCSFNTDGGRLATGGRDRNLFCWDVQMPKAPVLIYSFSACHRDWVTGCAWTKDNLLVSCSSDGSVGLWDPELKQQLGQFLGHQSAVSAVVAVEEHVVSVGRDGTLKVWDHQGVELTSIPAHSGPISHCAAALEPQPAGQPGSELLVVTVGLDGATRLWHPLLVFQTHTLLGHSGPISAAAVSETSGLLLTTSEDGSIRLWQVPKEADDRYMPRSPTAITALAWAPDGSMAVSGNQTGELTLWHGAKAVATAQAPGSITALIWYSAHTLIVLSANEKVSEWQVELQKGSTQRNFSLHLNRVLLEDLGFLTGVALAPDGHTLILAKADLELLHMKPGDAPSIIWSGFTEYPIMLSTHQDYGVFVLQLGNSGVLYFIRQKESGEFEQSLNFDLTLENPNGTLVLVTQAKPESESSYLCASSDGMLLKLAKCTQEGEWDTGDIWQKEAEMPETPTPGTEPSMNDSIYSWSPPPQLKTQQRRKIHSGSVTALHVLPGLLVTASKDRDVKLWERPSMQLLGLFQCEGAVSCLEPWLGPNSTLELAVGDTQGNVYFLSWE</sequence>
<dbReference type="GO" id="GO:0003720">
    <property type="term" value="F:telomerase activity"/>
    <property type="evidence" value="ECO:0007669"/>
    <property type="project" value="TreeGrafter"/>
</dbReference>
<dbReference type="Pfam" id="PF25048">
    <property type="entry name" value="Beta-prop_TEP1_C"/>
    <property type="match status" value="1"/>
</dbReference>
<dbReference type="InterPro" id="IPR036322">
    <property type="entry name" value="WD40_repeat_dom_sf"/>
</dbReference>
<dbReference type="InterPro" id="IPR025139">
    <property type="entry name" value="DUF4062"/>
</dbReference>
<dbReference type="SUPFAM" id="SSF140864">
    <property type="entry name" value="TROVE domain-like"/>
    <property type="match status" value="1"/>
</dbReference>
<reference evidence="4" key="1">
    <citation type="submission" date="2025-08" db="UniProtKB">
        <authorList>
            <consortium name="Ensembl"/>
        </authorList>
    </citation>
    <scope>IDENTIFICATION</scope>
</reference>
<dbReference type="InterPro" id="IPR007111">
    <property type="entry name" value="NACHT_NTPase"/>
</dbReference>
<dbReference type="Gene3D" id="2.130.10.10">
    <property type="entry name" value="YVTN repeat-like/Quinoprotein amine dehydrogenase"/>
    <property type="match status" value="6"/>
</dbReference>
<feature type="repeat" description="WD" evidence="1">
    <location>
        <begin position="2119"/>
        <end position="2150"/>
    </location>
</feature>
<dbReference type="InterPro" id="IPR008858">
    <property type="entry name" value="TROVE_dom"/>
</dbReference>
<dbReference type="Pfam" id="PF05729">
    <property type="entry name" value="NACHT"/>
    <property type="match status" value="1"/>
</dbReference>
<dbReference type="Proteomes" id="UP000675900">
    <property type="component" value="Unassembled WGS sequence"/>
</dbReference>
<dbReference type="SUPFAM" id="SSF52540">
    <property type="entry name" value="P-loop containing nucleoside triphosphate hydrolases"/>
    <property type="match status" value="1"/>
</dbReference>
<dbReference type="FunFam" id="2.130.10.10:FF:000653">
    <property type="entry name" value="Telomerase protein component 1"/>
    <property type="match status" value="1"/>
</dbReference>
<evidence type="ECO:0000259" key="3">
    <source>
        <dbReference type="PROSITE" id="PS50988"/>
    </source>
</evidence>
<dbReference type="Gene3D" id="3.40.50.300">
    <property type="entry name" value="P-loop containing nucleotide triphosphate hydrolases"/>
    <property type="match status" value="1"/>
</dbReference>
<dbReference type="InterPro" id="IPR056829">
    <property type="entry name" value="Beta-prop_TEP1_2nd"/>
</dbReference>
<dbReference type="Pfam" id="PF05731">
    <property type="entry name" value="TROVE"/>
    <property type="match status" value="2"/>
</dbReference>
<dbReference type="Gene3D" id="1.25.40.370">
    <property type="match status" value="1"/>
</dbReference>
<protein>
    <submittedName>
        <fullName evidence="4">Telomerase associated protein 1</fullName>
    </submittedName>
</protein>
<feature type="repeat" description="WD" evidence="1">
    <location>
        <begin position="1723"/>
        <end position="1755"/>
    </location>
</feature>
<feature type="domain" description="NACHT" evidence="2">
    <location>
        <begin position="1004"/>
        <end position="1272"/>
    </location>
</feature>
<dbReference type="Ensembl" id="ENSPTIT00000025029.1">
    <property type="protein sequence ID" value="ENSPTIP00000020677.1"/>
    <property type="gene ID" value="ENSPTIG00000017993.1"/>
</dbReference>
<proteinExistence type="predicted"/>
<feature type="repeat" description="WD" evidence="1">
    <location>
        <begin position="1681"/>
        <end position="1722"/>
    </location>
</feature>
<dbReference type="GeneTree" id="ENSGT00940000161338"/>
<evidence type="ECO:0000313" key="5">
    <source>
        <dbReference type="Proteomes" id="UP000675900"/>
    </source>
</evidence>
<dbReference type="InterPro" id="IPR045804">
    <property type="entry name" value="DUF5920"/>
</dbReference>
<dbReference type="Pfam" id="PF13271">
    <property type="entry name" value="DUF4062"/>
    <property type="match status" value="1"/>
</dbReference>
<dbReference type="GO" id="GO:0000722">
    <property type="term" value="P:telomere maintenance via recombination"/>
    <property type="evidence" value="ECO:0007669"/>
    <property type="project" value="TreeGrafter"/>
</dbReference>
<dbReference type="FunFam" id="1.25.40.370:FF:000002">
    <property type="entry name" value="Telomerase associated protein 1"/>
    <property type="match status" value="1"/>
</dbReference>
<reference evidence="4" key="2">
    <citation type="submission" date="2025-09" db="UniProtKB">
        <authorList>
            <consortium name="Ensembl"/>
        </authorList>
    </citation>
    <scope>IDENTIFICATION</scope>
</reference>
<dbReference type="GO" id="GO:0070034">
    <property type="term" value="F:telomerase RNA binding"/>
    <property type="evidence" value="ECO:0007669"/>
    <property type="project" value="TreeGrafter"/>
</dbReference>
<feature type="repeat" description="WD" evidence="1">
    <location>
        <begin position="1987"/>
        <end position="2017"/>
    </location>
</feature>
<feature type="repeat" description="WD" evidence="1">
    <location>
        <begin position="1946"/>
        <end position="1977"/>
    </location>
</feature>
<dbReference type="Pfam" id="PF00400">
    <property type="entry name" value="WD40"/>
    <property type="match status" value="3"/>
</dbReference>
<dbReference type="GO" id="GO:0005697">
    <property type="term" value="C:telomerase holoenzyme complex"/>
    <property type="evidence" value="ECO:0007669"/>
    <property type="project" value="TreeGrafter"/>
</dbReference>
<dbReference type="InterPro" id="IPR001680">
    <property type="entry name" value="WD40_rpt"/>
</dbReference>
<dbReference type="InterPro" id="IPR037214">
    <property type="entry name" value="TROVE_dom_sf"/>
</dbReference>
<dbReference type="FunFam" id="2.130.10.10:FF:001849">
    <property type="entry name" value="Telomerase protein component 1"/>
    <property type="match status" value="1"/>
</dbReference>
<name>A0A8C9KNV8_PANTA</name>
<dbReference type="InterPro" id="IPR015943">
    <property type="entry name" value="WD40/YVTN_repeat-like_dom_sf"/>
</dbReference>
<dbReference type="PROSITE" id="PS50294">
    <property type="entry name" value="WD_REPEATS_REGION"/>
    <property type="match status" value="3"/>
</dbReference>
<gene>
    <name evidence="4" type="primary">TEP1</name>
</gene>
<dbReference type="Pfam" id="PF19334">
    <property type="entry name" value="DUF5920"/>
    <property type="match status" value="1"/>
</dbReference>